<keyword evidence="3" id="KW-0997">Cell inner membrane</keyword>
<evidence type="ECO:0000256" key="9">
    <source>
        <dbReference type="ARBA" id="ARBA00023303"/>
    </source>
</evidence>
<dbReference type="EMBL" id="JAAOMA010000061">
    <property type="protein sequence ID" value="NHR08434.1"/>
    <property type="molecule type" value="Genomic_DNA"/>
</dbReference>
<feature type="binding site" evidence="12">
    <location>
        <position position="78"/>
    </location>
    <ligand>
        <name>Na(+)</name>
        <dbReference type="ChEBI" id="CHEBI:29101"/>
        <note>structural</note>
    </ligand>
</feature>
<keyword evidence="5 12" id="KW-1133">Transmembrane helix</keyword>
<feature type="transmembrane region" description="Helical" evidence="12">
    <location>
        <begin position="64"/>
        <end position="83"/>
    </location>
</feature>
<keyword evidence="6 12" id="KW-0915">Sodium</keyword>
<comment type="similarity">
    <text evidence="10 12">Belongs to the fluoride channel Fluc/FEX (TC 1.A.43) family.</text>
</comment>
<feature type="binding site" evidence="12">
    <location>
        <position position="75"/>
    </location>
    <ligand>
        <name>Na(+)</name>
        <dbReference type="ChEBI" id="CHEBI:29101"/>
        <note>structural</note>
    </ligand>
</feature>
<dbReference type="PANTHER" id="PTHR28259">
    <property type="entry name" value="FLUORIDE EXPORT PROTEIN 1-RELATED"/>
    <property type="match status" value="1"/>
</dbReference>
<dbReference type="HAMAP" id="MF_00454">
    <property type="entry name" value="FluC"/>
    <property type="match status" value="1"/>
</dbReference>
<evidence type="ECO:0000256" key="2">
    <source>
        <dbReference type="ARBA" id="ARBA00022475"/>
    </source>
</evidence>
<dbReference type="RefSeq" id="WP_166454080.1">
    <property type="nucleotide sequence ID" value="NZ_JAAOMA010000061.1"/>
</dbReference>
<protein>
    <recommendedName>
        <fullName evidence="12">Fluoride-specific ion channel FluC</fullName>
    </recommendedName>
</protein>
<keyword evidence="14" id="KW-1185">Reference proteome</keyword>
<comment type="activity regulation">
    <text evidence="12">Na(+) is not transported, but it plays an essential structural role and its presence is essential for fluoride channel function.</text>
</comment>
<evidence type="ECO:0000256" key="11">
    <source>
        <dbReference type="ARBA" id="ARBA00035585"/>
    </source>
</evidence>
<dbReference type="PANTHER" id="PTHR28259:SF1">
    <property type="entry name" value="FLUORIDE EXPORT PROTEIN 1-RELATED"/>
    <property type="match status" value="1"/>
</dbReference>
<evidence type="ECO:0000256" key="5">
    <source>
        <dbReference type="ARBA" id="ARBA00022989"/>
    </source>
</evidence>
<name>A0ABX0L9Z7_9NEIS</name>
<dbReference type="Proteomes" id="UP001515641">
    <property type="component" value="Unassembled WGS sequence"/>
</dbReference>
<evidence type="ECO:0000313" key="13">
    <source>
        <dbReference type="EMBL" id="NHR08434.1"/>
    </source>
</evidence>
<evidence type="ECO:0000313" key="14">
    <source>
        <dbReference type="Proteomes" id="UP001515641"/>
    </source>
</evidence>
<reference evidence="13 14" key="1">
    <citation type="submission" date="2020-03" db="EMBL/GenBank/DDBJ databases">
        <title>Draft genome sequence of environmentally isolated cultures.</title>
        <authorList>
            <person name="Wilson H.S."/>
            <person name="De Leon M.E."/>
        </authorList>
    </citation>
    <scope>NUCLEOTIDE SEQUENCE [LARGE SCALE GENOMIC DNA]</scope>
    <source>
        <strain evidence="13 14">HSC-31F16</strain>
    </source>
</reference>
<dbReference type="NCBIfam" id="TIGR00494">
    <property type="entry name" value="crcB"/>
    <property type="match status" value="1"/>
</dbReference>
<evidence type="ECO:0000256" key="8">
    <source>
        <dbReference type="ARBA" id="ARBA00023136"/>
    </source>
</evidence>
<dbReference type="NCBIfam" id="NF010792">
    <property type="entry name" value="PRK14196.1"/>
    <property type="match status" value="1"/>
</dbReference>
<dbReference type="Pfam" id="PF02537">
    <property type="entry name" value="CRCB"/>
    <property type="match status" value="1"/>
</dbReference>
<comment type="subcellular location">
    <subcellularLocation>
        <location evidence="1 12">Cell membrane</location>
        <topology evidence="1 12">Multi-pass membrane protein</topology>
    </subcellularLocation>
</comment>
<proteinExistence type="inferred from homology"/>
<evidence type="ECO:0000256" key="12">
    <source>
        <dbReference type="HAMAP-Rule" id="MF_00454"/>
    </source>
</evidence>
<sequence>MWKTLLAISVGAALGALLRWALGVKLNSLLPSLPPGTLAANLVGGYIIGLAVAFFASAPGVSPLWRLLVITGFCGGLTTFSTFSAEVVSLLQQQRLLPALTAVAVHVCGSLLATLAGIASWQWLRALKV</sequence>
<keyword evidence="12" id="KW-0813">Transport</keyword>
<feature type="transmembrane region" description="Helical" evidence="12">
    <location>
        <begin position="39"/>
        <end position="57"/>
    </location>
</feature>
<keyword evidence="8 12" id="KW-0472">Membrane</keyword>
<evidence type="ECO:0000256" key="7">
    <source>
        <dbReference type="ARBA" id="ARBA00023065"/>
    </source>
</evidence>
<comment type="caution">
    <text evidence="13">The sequence shown here is derived from an EMBL/GenBank/DDBJ whole genome shotgun (WGS) entry which is preliminary data.</text>
</comment>
<evidence type="ECO:0000256" key="3">
    <source>
        <dbReference type="ARBA" id="ARBA00022519"/>
    </source>
</evidence>
<evidence type="ECO:0000256" key="4">
    <source>
        <dbReference type="ARBA" id="ARBA00022692"/>
    </source>
</evidence>
<keyword evidence="4 12" id="KW-0812">Transmembrane</keyword>
<keyword evidence="7 12" id="KW-0406">Ion transport</keyword>
<gene>
    <name evidence="12 13" type="primary">crcB</name>
    <name evidence="12" type="synonym">fluC</name>
    <name evidence="13" type="ORF">HA052_24900</name>
</gene>
<keyword evidence="2 12" id="KW-1003">Cell membrane</keyword>
<dbReference type="InterPro" id="IPR003691">
    <property type="entry name" value="FluC"/>
</dbReference>
<comment type="catalytic activity">
    <reaction evidence="11">
        <text>fluoride(in) = fluoride(out)</text>
        <dbReference type="Rhea" id="RHEA:76159"/>
        <dbReference type="ChEBI" id="CHEBI:17051"/>
    </reaction>
    <physiologicalReaction direction="left-to-right" evidence="11">
        <dbReference type="Rhea" id="RHEA:76160"/>
    </physiologicalReaction>
</comment>
<evidence type="ECO:0000256" key="10">
    <source>
        <dbReference type="ARBA" id="ARBA00035120"/>
    </source>
</evidence>
<evidence type="ECO:0000256" key="1">
    <source>
        <dbReference type="ARBA" id="ARBA00004651"/>
    </source>
</evidence>
<comment type="function">
    <text evidence="12">Fluoride-specific ion channel. Important for reducing fluoride concentration in the cell, thus reducing its toxicity.</text>
</comment>
<organism evidence="13 14">
    <name type="scientific">Chromobacterium fluminis</name>
    <dbReference type="NCBI Taxonomy" id="3044269"/>
    <lineage>
        <taxon>Bacteria</taxon>
        <taxon>Pseudomonadati</taxon>
        <taxon>Pseudomonadota</taxon>
        <taxon>Betaproteobacteria</taxon>
        <taxon>Neisseriales</taxon>
        <taxon>Chromobacteriaceae</taxon>
        <taxon>Chromobacterium</taxon>
    </lineage>
</organism>
<evidence type="ECO:0000256" key="6">
    <source>
        <dbReference type="ARBA" id="ARBA00023053"/>
    </source>
</evidence>
<feature type="transmembrane region" description="Helical" evidence="12">
    <location>
        <begin position="103"/>
        <end position="124"/>
    </location>
</feature>
<keyword evidence="9 12" id="KW-0407">Ion channel</keyword>
<keyword evidence="12" id="KW-0479">Metal-binding</keyword>
<accession>A0ABX0L9Z7</accession>